<dbReference type="PANTHER" id="PTHR13017:SF0">
    <property type="entry name" value="METHENYLTETRAHYDROFOLATE SYNTHASE DOMAIN-CONTAINING PROTEIN"/>
    <property type="match status" value="1"/>
</dbReference>
<accession>A0A7C0XD44</accession>
<reference evidence="1" key="1">
    <citation type="journal article" date="2020" name="mSystems">
        <title>Genome- and Community-Level Interaction Insights into Carbon Utilization and Element Cycling Functions of Hydrothermarchaeota in Hydrothermal Sediment.</title>
        <authorList>
            <person name="Zhou Z."/>
            <person name="Liu Y."/>
            <person name="Xu W."/>
            <person name="Pan J."/>
            <person name="Luo Z.H."/>
            <person name="Li M."/>
        </authorList>
    </citation>
    <scope>NUCLEOTIDE SEQUENCE [LARGE SCALE GENOMIC DNA]</scope>
    <source>
        <strain evidence="1">HyVt-237</strain>
    </source>
</reference>
<dbReference type="InterPro" id="IPR002698">
    <property type="entry name" value="FTHF_cligase"/>
</dbReference>
<dbReference type="InterPro" id="IPR037171">
    <property type="entry name" value="NagB/RpiA_transferase-like"/>
</dbReference>
<dbReference type="InterPro" id="IPR024185">
    <property type="entry name" value="FTHF_cligase-like_sf"/>
</dbReference>
<gene>
    <name evidence="1" type="ORF">ENG67_04110</name>
</gene>
<dbReference type="AlphaFoldDB" id="A0A7C0XD44"/>
<sequence>MESKKQIREEIWRILEDKGVARFPGARGRIPNFVGAERAARRVLSLDIWARARRIKINPDSPQRPLRELALLQGKVLYMAVPRLRELRCFIELDPSKLRGLEKPASSIKGAFRYGTQVHPSEMPKIDLVVAGSVAVRRDGARIGKGGGYSDLEFAIGRHFGLINEDTPVLTTVHPLQIVDYEFEMREHDIPVDFIVTPEEVISTDTAFPKPSGVYWGLLDEEKIEAIPILRELRGIS</sequence>
<dbReference type="PANTHER" id="PTHR13017">
    <property type="entry name" value="5-FORMYLTETRAHYDROFOLATE CYCLO-LIGASE-RELATED"/>
    <property type="match status" value="1"/>
</dbReference>
<dbReference type="Pfam" id="PF01812">
    <property type="entry name" value="5-FTHF_cyc-lig"/>
    <property type="match status" value="1"/>
</dbReference>
<dbReference type="SUPFAM" id="SSF100950">
    <property type="entry name" value="NagB/RpiA/CoA transferase-like"/>
    <property type="match status" value="1"/>
</dbReference>
<dbReference type="EMBL" id="DRBW01000165">
    <property type="protein sequence ID" value="HDM90377.1"/>
    <property type="molecule type" value="Genomic_DNA"/>
</dbReference>
<dbReference type="GO" id="GO:0005737">
    <property type="term" value="C:cytoplasm"/>
    <property type="evidence" value="ECO:0007669"/>
    <property type="project" value="TreeGrafter"/>
</dbReference>
<organism evidence="1">
    <name type="scientific">candidate division WOR-3 bacterium</name>
    <dbReference type="NCBI Taxonomy" id="2052148"/>
    <lineage>
        <taxon>Bacteria</taxon>
        <taxon>Bacteria division WOR-3</taxon>
    </lineage>
</organism>
<dbReference type="Proteomes" id="UP000885931">
    <property type="component" value="Unassembled WGS sequence"/>
</dbReference>
<protein>
    <submittedName>
        <fullName evidence="1">5-formyltetrahydrofolate cyclo-ligase</fullName>
    </submittedName>
</protein>
<evidence type="ECO:0000313" key="1">
    <source>
        <dbReference type="EMBL" id="HDM90377.1"/>
    </source>
</evidence>
<name>A0A7C0XD44_UNCW3</name>
<comment type="caution">
    <text evidence="1">The sequence shown here is derived from an EMBL/GenBank/DDBJ whole genome shotgun (WGS) entry which is preliminary data.</text>
</comment>
<dbReference type="Gene3D" id="3.40.50.10420">
    <property type="entry name" value="NagB/RpiA/CoA transferase-like"/>
    <property type="match status" value="1"/>
</dbReference>
<proteinExistence type="predicted"/>